<evidence type="ECO:0000313" key="2">
    <source>
        <dbReference type="EMBL" id="KAG5385909.1"/>
    </source>
</evidence>
<evidence type="ECO:0000256" key="1">
    <source>
        <dbReference type="SAM" id="MobiDB-lite"/>
    </source>
</evidence>
<feature type="compositionally biased region" description="Polar residues" evidence="1">
    <location>
        <begin position="18"/>
        <end position="30"/>
    </location>
</feature>
<gene>
    <name evidence="2" type="primary">A09g516450.1_BraROA</name>
    <name evidence="2" type="ORF">IGI04_037379</name>
</gene>
<feature type="compositionally biased region" description="Basic and acidic residues" evidence="1">
    <location>
        <begin position="1"/>
        <end position="17"/>
    </location>
</feature>
<dbReference type="Proteomes" id="UP000823674">
    <property type="component" value="Chromosome A09"/>
</dbReference>
<proteinExistence type="predicted"/>
<accession>A0ABQ7LH67</accession>
<organism evidence="2 3">
    <name type="scientific">Brassica rapa subsp. trilocularis</name>
    <dbReference type="NCBI Taxonomy" id="1813537"/>
    <lineage>
        <taxon>Eukaryota</taxon>
        <taxon>Viridiplantae</taxon>
        <taxon>Streptophyta</taxon>
        <taxon>Embryophyta</taxon>
        <taxon>Tracheophyta</taxon>
        <taxon>Spermatophyta</taxon>
        <taxon>Magnoliopsida</taxon>
        <taxon>eudicotyledons</taxon>
        <taxon>Gunneridae</taxon>
        <taxon>Pentapetalae</taxon>
        <taxon>rosids</taxon>
        <taxon>malvids</taxon>
        <taxon>Brassicales</taxon>
        <taxon>Brassicaceae</taxon>
        <taxon>Brassiceae</taxon>
        <taxon>Brassica</taxon>
    </lineage>
</organism>
<name>A0ABQ7LH67_BRACM</name>
<reference evidence="2 3" key="1">
    <citation type="submission" date="2021-03" db="EMBL/GenBank/DDBJ databases">
        <authorList>
            <person name="King G.J."/>
            <person name="Bancroft I."/>
            <person name="Baten A."/>
            <person name="Bloomfield J."/>
            <person name="Borpatragohain P."/>
            <person name="He Z."/>
            <person name="Irish N."/>
            <person name="Irwin J."/>
            <person name="Liu K."/>
            <person name="Mauleon R.P."/>
            <person name="Moore J."/>
            <person name="Morris R."/>
            <person name="Ostergaard L."/>
            <person name="Wang B."/>
            <person name="Wells R."/>
        </authorList>
    </citation>
    <scope>NUCLEOTIDE SEQUENCE [LARGE SCALE GENOMIC DNA]</scope>
    <source>
        <strain evidence="2">R-o-18</strain>
        <tissue evidence="2">Leaf</tissue>
    </source>
</reference>
<feature type="compositionally biased region" description="Polar residues" evidence="1">
    <location>
        <begin position="43"/>
        <end position="59"/>
    </location>
</feature>
<dbReference type="EMBL" id="JADBGQ010000008">
    <property type="protein sequence ID" value="KAG5385909.1"/>
    <property type="molecule type" value="Genomic_DNA"/>
</dbReference>
<protein>
    <submittedName>
        <fullName evidence="2">Uncharacterized protein</fullName>
    </submittedName>
</protein>
<keyword evidence="3" id="KW-1185">Reference proteome</keyword>
<evidence type="ECO:0000313" key="3">
    <source>
        <dbReference type="Proteomes" id="UP000823674"/>
    </source>
</evidence>
<comment type="caution">
    <text evidence="2">The sequence shown here is derived from an EMBL/GenBank/DDBJ whole genome shotgun (WGS) entry which is preliminary data.</text>
</comment>
<sequence>MYAEDEQAHMECNRKASEPTTVPASHNPQRSSVSSKSKKQDKGTASSTEKGSVPNQARPSSAKRSDRAIVPLGRYAATELKPKLGCYVATERSSRARAKARSLRNDRAIVPLGRYVATELSQARSLRSDRAIVPLGRYVVTELEPKLGRYVATERSSRSVAT</sequence>
<feature type="region of interest" description="Disordered" evidence="1">
    <location>
        <begin position="1"/>
        <end position="74"/>
    </location>
</feature>